<keyword evidence="1" id="KW-0472">Membrane</keyword>
<dbReference type="VEuPathDB" id="FungiDB:YALI1_D30899g"/>
<evidence type="ECO:0000313" key="3">
    <source>
        <dbReference type="EMBL" id="RDW22888.1"/>
    </source>
</evidence>
<name>A0A1H6PZW3_YARLL</name>
<evidence type="ECO:0000313" key="5">
    <source>
        <dbReference type="Proteomes" id="UP000256601"/>
    </source>
</evidence>
<dbReference type="Proteomes" id="UP000182444">
    <property type="component" value="Chromosome 1D"/>
</dbReference>
<evidence type="ECO:0000256" key="1">
    <source>
        <dbReference type="SAM" id="Phobius"/>
    </source>
</evidence>
<dbReference type="KEGG" id="yli:2910957"/>
<dbReference type="EMBL" id="CP017556">
    <property type="protein sequence ID" value="AOW04545.1"/>
    <property type="molecule type" value="Genomic_DNA"/>
</dbReference>
<dbReference type="GeneID" id="2910957"/>
<evidence type="ECO:0000313" key="4">
    <source>
        <dbReference type="Proteomes" id="UP000182444"/>
    </source>
</evidence>
<dbReference type="EMBL" id="KZ859138">
    <property type="protein sequence ID" value="RDW22888.1"/>
    <property type="molecule type" value="Genomic_DNA"/>
</dbReference>
<dbReference type="AlphaFoldDB" id="A0A1H6PZW3"/>
<keyword evidence="1" id="KW-0812">Transmembrane</keyword>
<proteinExistence type="predicted"/>
<reference evidence="3 5" key="2">
    <citation type="submission" date="2018-07" db="EMBL/GenBank/DDBJ databases">
        <title>Draft Genome Assemblies for Five Robust Yarrowia lipolytica Strains Exhibiting High Lipid Production and Pentose Sugar Utilization and Sugar Alcohol Secretion from Undetoxified Lignocellulosic Biomass Hydrolysates.</title>
        <authorList>
            <consortium name="DOE Joint Genome Institute"/>
            <person name="Walker C."/>
            <person name="Ryu S."/>
            <person name="Na H."/>
            <person name="Zane M."/>
            <person name="LaButti K."/>
            <person name="Lipzen A."/>
            <person name="Haridas S."/>
            <person name="Barry K."/>
            <person name="Grigoriev I.V."/>
            <person name="Quarterman J."/>
            <person name="Slininger P."/>
            <person name="Dien B."/>
            <person name="Trinh C.T."/>
        </authorList>
    </citation>
    <scope>NUCLEOTIDE SEQUENCE [LARGE SCALE GENOMIC DNA]</scope>
    <source>
        <strain evidence="3 5">YB392</strain>
    </source>
</reference>
<feature type="transmembrane region" description="Helical" evidence="1">
    <location>
        <begin position="135"/>
        <end position="153"/>
    </location>
</feature>
<evidence type="ECO:0000313" key="2">
    <source>
        <dbReference type="EMBL" id="AOW04545.1"/>
    </source>
</evidence>
<dbReference type="Proteomes" id="UP000256601">
    <property type="component" value="Unassembled WGS sequence"/>
</dbReference>
<sequence>MPKLVDQYAVFEEVTIVPTPTAYEQITITADFAKHALALAAFPLLTGLYAKRGANQKPLKASQIELKALKQFNTNLETLTEWYSILVPVGFFYTKFSANSLGIISFVWTNMVGLVREDAPSIIKLLETTGLIGDYVTWISGVTGFSALSVWIYRHQVRRQKEQKLPVIGVPEVSLALFAAEFASLVLVPSNPALNQHTGGPRVHPVR</sequence>
<dbReference type="RefSeq" id="XP_503207.1">
    <property type="nucleotide sequence ID" value="XM_503207.1"/>
</dbReference>
<gene>
    <name evidence="3" type="ORF">B0I71DRAFT_20234</name>
    <name evidence="2" type="ORF">YALI1_D30899g</name>
</gene>
<keyword evidence="1" id="KW-1133">Transmembrane helix</keyword>
<dbReference type="VEuPathDB" id="FungiDB:YALI0_D23837g"/>
<protein>
    <submittedName>
        <fullName evidence="2">Uncharacterized protein</fullName>
    </submittedName>
</protein>
<accession>A0A1H6PZW3</accession>
<feature type="transmembrane region" description="Helical" evidence="1">
    <location>
        <begin position="165"/>
        <end position="188"/>
    </location>
</feature>
<organism evidence="2 4">
    <name type="scientific">Yarrowia lipolytica</name>
    <name type="common">Candida lipolytica</name>
    <dbReference type="NCBI Taxonomy" id="4952"/>
    <lineage>
        <taxon>Eukaryota</taxon>
        <taxon>Fungi</taxon>
        <taxon>Dikarya</taxon>
        <taxon>Ascomycota</taxon>
        <taxon>Saccharomycotina</taxon>
        <taxon>Dipodascomycetes</taxon>
        <taxon>Dipodascales</taxon>
        <taxon>Dipodascales incertae sedis</taxon>
        <taxon>Yarrowia</taxon>
    </lineage>
</organism>
<reference evidence="2 4" key="1">
    <citation type="journal article" date="2016" name="PLoS ONE">
        <title>Sequence Assembly of Yarrowia lipolytica Strain W29/CLIB89 Shows Transposable Element Diversity.</title>
        <authorList>
            <person name="Magnan C."/>
            <person name="Yu J."/>
            <person name="Chang I."/>
            <person name="Jahn E."/>
            <person name="Kanomata Y."/>
            <person name="Wu J."/>
            <person name="Zeller M."/>
            <person name="Oakes M."/>
            <person name="Baldi P."/>
            <person name="Sandmeyer S."/>
        </authorList>
    </citation>
    <scope>NUCLEOTIDE SEQUENCE [LARGE SCALE GENOMIC DNA]</scope>
    <source>
        <strain evidence="2">CLIB89</strain>
        <strain evidence="4">CLIB89(W29)</strain>
    </source>
</reference>